<dbReference type="AlphaFoldDB" id="A0A9W8P2V9"/>
<sequence>MWTMAGILLVEWYQAHILLASLRFSERHSLMFEENLLEPVFQNSQLNNVSAEMPYRKSPSPHVILGLCFSSTPAISHIA</sequence>
<name>A0A9W8P2V9_9AGAR</name>
<proteinExistence type="predicted"/>
<gene>
    <name evidence="1" type="ORF">DFH05DRAFT_1489833</name>
</gene>
<comment type="caution">
    <text evidence="1">The sequence shown here is derived from an EMBL/GenBank/DDBJ whole genome shotgun (WGS) entry which is preliminary data.</text>
</comment>
<keyword evidence="2" id="KW-1185">Reference proteome</keyword>
<dbReference type="EMBL" id="JANVFU010000005">
    <property type="protein sequence ID" value="KAJ3745879.1"/>
    <property type="molecule type" value="Genomic_DNA"/>
</dbReference>
<organism evidence="1 2">
    <name type="scientific">Lentinula detonsa</name>
    <dbReference type="NCBI Taxonomy" id="2804962"/>
    <lineage>
        <taxon>Eukaryota</taxon>
        <taxon>Fungi</taxon>
        <taxon>Dikarya</taxon>
        <taxon>Basidiomycota</taxon>
        <taxon>Agaricomycotina</taxon>
        <taxon>Agaricomycetes</taxon>
        <taxon>Agaricomycetidae</taxon>
        <taxon>Agaricales</taxon>
        <taxon>Marasmiineae</taxon>
        <taxon>Omphalotaceae</taxon>
        <taxon>Lentinula</taxon>
    </lineage>
</organism>
<protein>
    <submittedName>
        <fullName evidence="1">Uncharacterized protein</fullName>
    </submittedName>
</protein>
<evidence type="ECO:0000313" key="2">
    <source>
        <dbReference type="Proteomes" id="UP001142393"/>
    </source>
</evidence>
<accession>A0A9W8P2V9</accession>
<reference evidence="1 2" key="1">
    <citation type="journal article" date="2023" name="Proc. Natl. Acad. Sci. U.S.A.">
        <title>A global phylogenomic analysis of the shiitake genus Lentinula.</title>
        <authorList>
            <person name="Sierra-Patev S."/>
            <person name="Min B."/>
            <person name="Naranjo-Ortiz M."/>
            <person name="Looney B."/>
            <person name="Konkel Z."/>
            <person name="Slot J.C."/>
            <person name="Sakamoto Y."/>
            <person name="Steenwyk J.L."/>
            <person name="Rokas A."/>
            <person name="Carro J."/>
            <person name="Camarero S."/>
            <person name="Ferreira P."/>
            <person name="Molpeceres G."/>
            <person name="Ruiz-Duenas F.J."/>
            <person name="Serrano A."/>
            <person name="Henrissat B."/>
            <person name="Drula E."/>
            <person name="Hughes K.W."/>
            <person name="Mata J.L."/>
            <person name="Ishikawa N.K."/>
            <person name="Vargas-Isla R."/>
            <person name="Ushijima S."/>
            <person name="Smith C.A."/>
            <person name="Donoghue J."/>
            <person name="Ahrendt S."/>
            <person name="Andreopoulos W."/>
            <person name="He G."/>
            <person name="LaButti K."/>
            <person name="Lipzen A."/>
            <person name="Ng V."/>
            <person name="Riley R."/>
            <person name="Sandor L."/>
            <person name="Barry K."/>
            <person name="Martinez A.T."/>
            <person name="Xiao Y."/>
            <person name="Gibbons J.G."/>
            <person name="Terashima K."/>
            <person name="Grigoriev I.V."/>
            <person name="Hibbett D."/>
        </authorList>
    </citation>
    <scope>NUCLEOTIDE SEQUENCE [LARGE SCALE GENOMIC DNA]</scope>
    <source>
        <strain evidence="1 2">TFB7810</strain>
    </source>
</reference>
<evidence type="ECO:0000313" key="1">
    <source>
        <dbReference type="EMBL" id="KAJ3745879.1"/>
    </source>
</evidence>
<dbReference type="Proteomes" id="UP001142393">
    <property type="component" value="Unassembled WGS sequence"/>
</dbReference>